<evidence type="ECO:0000259" key="5">
    <source>
        <dbReference type="PROSITE" id="PS51007"/>
    </source>
</evidence>
<dbReference type="Pfam" id="PF07635">
    <property type="entry name" value="PSCyt1"/>
    <property type="match status" value="1"/>
</dbReference>
<dbReference type="InterPro" id="IPR005084">
    <property type="entry name" value="CBM6"/>
</dbReference>
<dbReference type="EMBL" id="JACLHY010000004">
    <property type="protein sequence ID" value="MBC8767704.1"/>
    <property type="molecule type" value="Genomic_DNA"/>
</dbReference>
<evidence type="ECO:0000256" key="1">
    <source>
        <dbReference type="ARBA" id="ARBA00022723"/>
    </source>
</evidence>
<dbReference type="PROSITE" id="PS51007">
    <property type="entry name" value="CYTC"/>
    <property type="match status" value="1"/>
</dbReference>
<keyword evidence="2 3" id="KW-0408">Iron</keyword>
<dbReference type="InterPro" id="IPR011444">
    <property type="entry name" value="DUF1549"/>
</dbReference>
<keyword evidence="4" id="KW-0812">Transmembrane</keyword>
<feature type="transmembrane region" description="Helical" evidence="4">
    <location>
        <begin position="12"/>
        <end position="31"/>
    </location>
</feature>
<proteinExistence type="predicted"/>
<evidence type="ECO:0000256" key="4">
    <source>
        <dbReference type="SAM" id="Phobius"/>
    </source>
</evidence>
<keyword evidence="4" id="KW-1133">Transmembrane helix</keyword>
<dbReference type="CDD" id="cd04084">
    <property type="entry name" value="CBM6_xylanase-like"/>
    <property type="match status" value="1"/>
</dbReference>
<dbReference type="RefSeq" id="WP_187582749.1">
    <property type="nucleotide sequence ID" value="NZ_JACLHY010000004.1"/>
</dbReference>
<dbReference type="Pfam" id="PF07583">
    <property type="entry name" value="PSCyt2"/>
    <property type="match status" value="1"/>
</dbReference>
<dbReference type="Proteomes" id="UP000618952">
    <property type="component" value="Unassembled WGS sequence"/>
</dbReference>
<keyword evidence="1 3" id="KW-0479">Metal-binding</keyword>
<keyword evidence="3" id="KW-0349">Heme</keyword>
<dbReference type="InterPro" id="IPR009056">
    <property type="entry name" value="Cyt_c-like_dom"/>
</dbReference>
<comment type="caution">
    <text evidence="6">The sequence shown here is derived from an EMBL/GenBank/DDBJ whole genome shotgun (WGS) entry which is preliminary data.</text>
</comment>
<dbReference type="PROSITE" id="PS51257">
    <property type="entry name" value="PROKAR_LIPOPROTEIN"/>
    <property type="match status" value="1"/>
</dbReference>
<gene>
    <name evidence="6" type="ORF">H4O18_06840</name>
</gene>
<accession>A0ABR7QKY1</accession>
<dbReference type="PANTHER" id="PTHR35889:SF3">
    <property type="entry name" value="F-BOX DOMAIN-CONTAINING PROTEIN"/>
    <property type="match status" value="1"/>
</dbReference>
<dbReference type="Pfam" id="PF07587">
    <property type="entry name" value="PSD1"/>
    <property type="match status" value="1"/>
</dbReference>
<keyword evidence="4" id="KW-0472">Membrane</keyword>
<sequence>MKCIHIFKMAKSVCINSIYILSWILTILFLGSCNDSSNKEISFNRDVRPILNSKCLRCHGGVKANGEFSLLFEEDAFGKTQSGKPAIVRGNHEKSELYRRLVSKDPEIRMPFESPQLSQEEIDILAKWIDQGAKWEKHWAYIPPKESIVPPVVVDSGWAKNPIDQFVFSKLKEKGLSPSVRADKNTLLRRLYLDLTGLPPTIEQANAFLEDNSSDAYEKLVDELLGSPHFGERWASMWLDLARYADSKGFEKDTNREIWKFRDWVIAAFNKDMPFDQFSIEQLAGDMLPEPTEEQLIATAFHRNTLANDEGGTDNEEFRVASVVDRVSTTYEVWQGTTMACVQCHSHPYDPFRHKEFYESMAFFNNAVDDDSYFEKPKLFTYSKENKKDVEELLEYINGHLLPKDAQVSKSRFLYDQKEALLTHLGYRFTEAEAFDKTSPFIELDGGLNFLWQIQDSSWASYNNVDLRKVNKMGFLVSASLDYAGDISIHLDSLNGRKIGEVRIGSTEGSKREENGLKVKEFIVDIPEITGKHDVFLQFHKGESYVAHLFYLDKIFYYEKEPLMAKYDKKIKQKLEQLAQIPTTSTPIIQELQEDKARKTFVFDRGSWLNLTEEVNMGIPNIYGISETEEPNNRLEFAQWMVSGKNPLSARVVVNRFWEQIFGRGLVESMEEFGSQGKNPSHPELLDWMAVKLMKEYKWRVKPLLRDLVLSATYRQSSNSHPEIIKLDPANNWLSRGSRKRLSAEQIRDEILLVSGLLNKTIGGPSAINADVEIAGGWNTLPEYVIQGDDAMYRRSIYTFWKRVNPPMNMIVFDSPDRSACVSSRVLTNTPLQALSLLNDKTFFEASQELAKQMFEADKQLENQIKFGYFKVMGKNIKEEKLMQLTQLYNDALLHYVNNMDSSEFPEVALEYSGKNKSRLAALTMVANVFLNLDEFIVKG</sequence>
<dbReference type="Pfam" id="PF03422">
    <property type="entry name" value="CBM_6"/>
    <property type="match status" value="1"/>
</dbReference>
<dbReference type="Gene3D" id="2.60.120.260">
    <property type="entry name" value="Galactose-binding domain-like"/>
    <property type="match status" value="1"/>
</dbReference>
<name>A0ABR7QKY1_9FLAO</name>
<keyword evidence="7" id="KW-1185">Reference proteome</keyword>
<protein>
    <submittedName>
        <fullName evidence="6">DUF1549 domain-containing protein</fullName>
    </submittedName>
</protein>
<dbReference type="InterPro" id="IPR022655">
    <property type="entry name" value="DUF1553"/>
</dbReference>
<evidence type="ECO:0000313" key="7">
    <source>
        <dbReference type="Proteomes" id="UP000618952"/>
    </source>
</evidence>
<dbReference type="InterPro" id="IPR011429">
    <property type="entry name" value="Cyt_c_Planctomycete-type"/>
</dbReference>
<feature type="domain" description="Cytochrome c" evidence="5">
    <location>
        <begin position="34"/>
        <end position="133"/>
    </location>
</feature>
<evidence type="ECO:0000256" key="2">
    <source>
        <dbReference type="ARBA" id="ARBA00023004"/>
    </source>
</evidence>
<evidence type="ECO:0000256" key="3">
    <source>
        <dbReference type="PROSITE-ProRule" id="PRU00433"/>
    </source>
</evidence>
<reference evidence="6 7" key="1">
    <citation type="submission" date="2020-08" db="EMBL/GenBank/DDBJ databases">
        <title>Arenibacter gaetbuli sp. nov., isolated from a sand dune.</title>
        <authorList>
            <person name="Park S."/>
            <person name="Yoon J.-H."/>
        </authorList>
    </citation>
    <scope>NUCLEOTIDE SEQUENCE [LARGE SCALE GENOMIC DNA]</scope>
    <source>
        <strain evidence="6 7">BSSL-BM3</strain>
    </source>
</reference>
<evidence type="ECO:0000313" key="6">
    <source>
        <dbReference type="EMBL" id="MBC8767704.1"/>
    </source>
</evidence>
<organism evidence="6 7">
    <name type="scientific">Arenibacter arenosicollis</name>
    <dbReference type="NCBI Taxonomy" id="2762274"/>
    <lineage>
        <taxon>Bacteria</taxon>
        <taxon>Pseudomonadati</taxon>
        <taxon>Bacteroidota</taxon>
        <taxon>Flavobacteriia</taxon>
        <taxon>Flavobacteriales</taxon>
        <taxon>Flavobacteriaceae</taxon>
        <taxon>Arenibacter</taxon>
    </lineage>
</organism>
<dbReference type="SUPFAM" id="SSF49785">
    <property type="entry name" value="Galactose-binding domain-like"/>
    <property type="match status" value="1"/>
</dbReference>
<dbReference type="PANTHER" id="PTHR35889">
    <property type="entry name" value="CYCLOINULO-OLIGOSACCHARIDE FRUCTANOTRANSFERASE-RELATED"/>
    <property type="match status" value="1"/>
</dbReference>
<dbReference type="InterPro" id="IPR008979">
    <property type="entry name" value="Galactose-bd-like_sf"/>
</dbReference>